<keyword evidence="1" id="KW-0472">Membrane</keyword>
<feature type="transmembrane region" description="Helical" evidence="1">
    <location>
        <begin position="25"/>
        <end position="49"/>
    </location>
</feature>
<reference evidence="2 3" key="1">
    <citation type="submission" date="2011-05" db="EMBL/GenBank/DDBJ databases">
        <authorList>
            <person name="Muzny D."/>
            <person name="Qin X."/>
            <person name="Deng J."/>
            <person name="Jiang H."/>
            <person name="Liu Y."/>
            <person name="Qu J."/>
            <person name="Song X.-Z."/>
            <person name="Zhang L."/>
            <person name="Thornton R."/>
            <person name="Coyle M."/>
            <person name="Francisco L."/>
            <person name="Jackson L."/>
            <person name="Javaid M."/>
            <person name="Korchina V."/>
            <person name="Kovar C."/>
            <person name="Mata R."/>
            <person name="Mathew T."/>
            <person name="Ngo R."/>
            <person name="Nguyen L."/>
            <person name="Nguyen N."/>
            <person name="Okwuonu G."/>
            <person name="Ongeri F."/>
            <person name="Pham C."/>
            <person name="Simmons D."/>
            <person name="Wilczek-Boney K."/>
            <person name="Hale W."/>
            <person name="Jakkamsetti A."/>
            <person name="Pham P."/>
            <person name="Ruth R."/>
            <person name="San Lucas F."/>
            <person name="Warren J."/>
            <person name="Zhang J."/>
            <person name="Zhao Z."/>
            <person name="Zhou C."/>
            <person name="Zhu D."/>
            <person name="Lee S."/>
            <person name="Bess C."/>
            <person name="Blankenburg K."/>
            <person name="Forbes L."/>
            <person name="Fu Q."/>
            <person name="Gubbala S."/>
            <person name="Hirani K."/>
            <person name="Jayaseelan J.C."/>
            <person name="Lara F."/>
            <person name="Munidasa M."/>
            <person name="Palculict T."/>
            <person name="Patil S."/>
            <person name="Pu L.-L."/>
            <person name="Saada N."/>
            <person name="Tang L."/>
            <person name="Weissenberger G."/>
            <person name="Zhu Y."/>
            <person name="Hemphill L."/>
            <person name="Shang Y."/>
            <person name="Youmans B."/>
            <person name="Ayvaz T."/>
            <person name="Ross M."/>
            <person name="Santibanez J."/>
            <person name="Aqrawi P."/>
            <person name="Gross S."/>
            <person name="Joshi V."/>
            <person name="Fowler G."/>
            <person name="Nazareth L."/>
            <person name="Reid J."/>
            <person name="Worley K."/>
            <person name="Petrosino J."/>
            <person name="Highlander S."/>
            <person name="Gibbs R."/>
        </authorList>
    </citation>
    <scope>NUCLEOTIDE SEQUENCE [LARGE SCALE GENOMIC DNA]</scope>
    <source>
        <strain evidence="2 3">ATCC 33926</strain>
    </source>
</reference>
<comment type="caution">
    <text evidence="2">The sequence shown here is derived from an EMBL/GenBank/DDBJ whole genome shotgun (WGS) entry which is preliminary data.</text>
</comment>
<organism evidence="2 3">
    <name type="scientific">Neisseria macacae ATCC 33926</name>
    <dbReference type="NCBI Taxonomy" id="997348"/>
    <lineage>
        <taxon>Bacteria</taxon>
        <taxon>Pseudomonadati</taxon>
        <taxon>Pseudomonadota</taxon>
        <taxon>Betaproteobacteria</taxon>
        <taxon>Neisseriales</taxon>
        <taxon>Neisseriaceae</taxon>
        <taxon>Neisseria</taxon>
    </lineage>
</organism>
<proteinExistence type="predicted"/>
<evidence type="ECO:0000313" key="3">
    <source>
        <dbReference type="Proteomes" id="UP000004982"/>
    </source>
</evidence>
<gene>
    <name evidence="2" type="ORF">HMPREF9418_0980</name>
</gene>
<accession>A0AA36UK43</accession>
<keyword evidence="1" id="KW-0812">Transmembrane</keyword>
<dbReference type="Proteomes" id="UP000004982">
    <property type="component" value="Unassembled WGS sequence"/>
</dbReference>
<protein>
    <recommendedName>
        <fullName evidence="4">Transmembrane protein</fullName>
    </recommendedName>
</protein>
<sequence>MRYRGNRISDDVCLILVGTGRLKRILAVVVFYVFLLVVWVMRVCVVIFFRRRFLSFYVLPSP</sequence>
<evidence type="ECO:0000313" key="2">
    <source>
        <dbReference type="EMBL" id="EGQ77476.1"/>
    </source>
</evidence>
<dbReference type="AlphaFoldDB" id="A0AA36UK43"/>
<keyword evidence="1" id="KW-1133">Transmembrane helix</keyword>
<evidence type="ECO:0000256" key="1">
    <source>
        <dbReference type="SAM" id="Phobius"/>
    </source>
</evidence>
<dbReference type="EMBL" id="AFQE01000045">
    <property type="protein sequence ID" value="EGQ77476.1"/>
    <property type="molecule type" value="Genomic_DNA"/>
</dbReference>
<evidence type="ECO:0008006" key="4">
    <source>
        <dbReference type="Google" id="ProtNLM"/>
    </source>
</evidence>
<name>A0AA36UK43_9NEIS</name>